<dbReference type="EMBL" id="ML976114">
    <property type="protein sequence ID" value="KAF1938116.1"/>
    <property type="molecule type" value="Genomic_DNA"/>
</dbReference>
<dbReference type="OrthoDB" id="72726at2759"/>
<keyword evidence="2" id="KW-1185">Reference proteome</keyword>
<name>A0A6A5SHX5_9PLEO</name>
<gene>
    <name evidence="1" type="ORF">EJ02DRAFT_425984</name>
</gene>
<protein>
    <submittedName>
        <fullName evidence="1">Uncharacterized protein</fullName>
    </submittedName>
</protein>
<evidence type="ECO:0000313" key="1">
    <source>
        <dbReference type="EMBL" id="KAF1938116.1"/>
    </source>
</evidence>
<proteinExistence type="predicted"/>
<organism evidence="1 2">
    <name type="scientific">Clathrospora elynae</name>
    <dbReference type="NCBI Taxonomy" id="706981"/>
    <lineage>
        <taxon>Eukaryota</taxon>
        <taxon>Fungi</taxon>
        <taxon>Dikarya</taxon>
        <taxon>Ascomycota</taxon>
        <taxon>Pezizomycotina</taxon>
        <taxon>Dothideomycetes</taxon>
        <taxon>Pleosporomycetidae</taxon>
        <taxon>Pleosporales</taxon>
        <taxon>Diademaceae</taxon>
        <taxon>Clathrospora</taxon>
    </lineage>
</organism>
<accession>A0A6A5SHX5</accession>
<evidence type="ECO:0000313" key="2">
    <source>
        <dbReference type="Proteomes" id="UP000800038"/>
    </source>
</evidence>
<reference evidence="1" key="1">
    <citation type="journal article" date="2020" name="Stud. Mycol.">
        <title>101 Dothideomycetes genomes: a test case for predicting lifestyles and emergence of pathogens.</title>
        <authorList>
            <person name="Haridas S."/>
            <person name="Albert R."/>
            <person name="Binder M."/>
            <person name="Bloem J."/>
            <person name="Labutti K."/>
            <person name="Salamov A."/>
            <person name="Andreopoulos B."/>
            <person name="Baker S."/>
            <person name="Barry K."/>
            <person name="Bills G."/>
            <person name="Bluhm B."/>
            <person name="Cannon C."/>
            <person name="Castanera R."/>
            <person name="Culley D."/>
            <person name="Daum C."/>
            <person name="Ezra D."/>
            <person name="Gonzalez J."/>
            <person name="Henrissat B."/>
            <person name="Kuo A."/>
            <person name="Liang C."/>
            <person name="Lipzen A."/>
            <person name="Lutzoni F."/>
            <person name="Magnuson J."/>
            <person name="Mondo S."/>
            <person name="Nolan M."/>
            <person name="Ohm R."/>
            <person name="Pangilinan J."/>
            <person name="Park H.-J."/>
            <person name="Ramirez L."/>
            <person name="Alfaro M."/>
            <person name="Sun H."/>
            <person name="Tritt A."/>
            <person name="Yoshinaga Y."/>
            <person name="Zwiers L.-H."/>
            <person name="Turgeon B."/>
            <person name="Goodwin S."/>
            <person name="Spatafora J."/>
            <person name="Crous P."/>
            <person name="Grigoriev I."/>
        </authorList>
    </citation>
    <scope>NUCLEOTIDE SEQUENCE</scope>
    <source>
        <strain evidence="1">CBS 161.51</strain>
    </source>
</reference>
<dbReference type="AlphaFoldDB" id="A0A6A5SHX5"/>
<dbReference type="Proteomes" id="UP000800038">
    <property type="component" value="Unassembled WGS sequence"/>
</dbReference>
<sequence length="169" mass="18917">MASTSPLLRLPRELRDIIWAYAVTLNSDDADVYDVLIGFWGNKSTTRPDFLPAVCAVSKQLYREATLEYITSRRFVLADTDSTALLNTWMSNVDRAFAQAEALSLVHYDPVQPDDVLFSFIARCTNLQTLALKSPFIEKKASSQSKPCHGSPSMSSRWNASNNSVFYPV</sequence>